<dbReference type="InterPro" id="IPR005107">
    <property type="entry name" value="CO_DH_flav_C"/>
</dbReference>
<dbReference type="PANTHER" id="PTHR45444">
    <property type="entry name" value="XANTHINE DEHYDROGENASE"/>
    <property type="match status" value="1"/>
</dbReference>
<evidence type="ECO:0000313" key="9">
    <source>
        <dbReference type="Proteomes" id="UP001200430"/>
    </source>
</evidence>
<protein>
    <submittedName>
        <fullName evidence="8">FAD binding domain-containing protein</fullName>
    </submittedName>
</protein>
<dbReference type="PROSITE" id="PS00197">
    <property type="entry name" value="2FE2S_FER_1"/>
    <property type="match status" value="1"/>
</dbReference>
<organism evidence="8 9">
    <name type="scientific">Dethiosulfovibrio marinus</name>
    <dbReference type="NCBI Taxonomy" id="133532"/>
    <lineage>
        <taxon>Bacteria</taxon>
        <taxon>Thermotogati</taxon>
        <taxon>Synergistota</taxon>
        <taxon>Synergistia</taxon>
        <taxon>Synergistales</taxon>
        <taxon>Dethiosulfovibrionaceae</taxon>
        <taxon>Dethiosulfovibrio</taxon>
    </lineage>
</organism>
<dbReference type="EMBL" id="JAKGUD010000001">
    <property type="protein sequence ID" value="MCF4141363.1"/>
    <property type="molecule type" value="Genomic_DNA"/>
</dbReference>
<dbReference type="Gene3D" id="3.30.390.50">
    <property type="entry name" value="CO dehydrogenase flavoprotein, C-terminal domain"/>
    <property type="match status" value="1"/>
</dbReference>
<dbReference type="InterPro" id="IPR036010">
    <property type="entry name" value="2Fe-2S_ferredoxin-like_sf"/>
</dbReference>
<dbReference type="PROSITE" id="PS51085">
    <property type="entry name" value="2FE2S_FER_2"/>
    <property type="match status" value="1"/>
</dbReference>
<dbReference type="InterPro" id="IPR002888">
    <property type="entry name" value="2Fe-2S-bd"/>
</dbReference>
<sequence length="455" mass="49307">MRIALSVNGEKLNLEVSPLDRLLDILRTNRGLTGTKEGCGEGECGACAVILDGRLVNSCMIPAMELHGSKVLTVEGLEGEGDLLQRAFVEEGAVQCGFCTPGMVMASRALLARHSHPTREEIKEGLAGNLCRCTGYEKIIKAVSRAADEGYGEIAETDLGFQEMERPSETAGLSEDEIDKVFLPYDLDEACRVLSRFDDVYMLAGTTDFYPDLKKGKPLPERLMDLTHICELKKIDVSEANVIVGSGVTTQRIAEDPAIAEFFPALREAADSSAAIAIKNRATLGGNLMTASPAADMPPVLMMLGAKAVLRSSSGIREVPMDSLFKGYRETVRHPDELLDSVTIPIPKKGTVQAFYKRGSRKSLTISRVNVACSARLEDGVVRDMKVVAGTMSILPSPLVQVSEMVEGKPITASLIEVVREKARDGVHPRTSEEYRKNITGNMVARFLGELGQGF</sequence>
<dbReference type="Gene3D" id="3.30.43.10">
    <property type="entry name" value="Uridine Diphospho-n-acetylenolpyruvylglucosamine Reductase, domain 2"/>
    <property type="match status" value="1"/>
</dbReference>
<dbReference type="InterPro" id="IPR006058">
    <property type="entry name" value="2Fe2S_fd_BS"/>
</dbReference>
<evidence type="ECO:0000256" key="5">
    <source>
        <dbReference type="ARBA" id="ARBA00023004"/>
    </source>
</evidence>
<feature type="domain" description="2Fe-2S ferredoxin-type" evidence="6">
    <location>
        <begin position="1"/>
        <end position="77"/>
    </location>
</feature>
<evidence type="ECO:0000256" key="3">
    <source>
        <dbReference type="ARBA" id="ARBA00022827"/>
    </source>
</evidence>
<evidence type="ECO:0000259" key="6">
    <source>
        <dbReference type="PROSITE" id="PS51085"/>
    </source>
</evidence>
<evidence type="ECO:0000259" key="7">
    <source>
        <dbReference type="PROSITE" id="PS51387"/>
    </source>
</evidence>
<dbReference type="SUPFAM" id="SSF47741">
    <property type="entry name" value="CO dehydrogenase ISP C-domain like"/>
    <property type="match status" value="1"/>
</dbReference>
<evidence type="ECO:0000313" key="8">
    <source>
        <dbReference type="EMBL" id="MCF4141363.1"/>
    </source>
</evidence>
<keyword evidence="4" id="KW-0560">Oxidoreductase</keyword>
<dbReference type="InterPro" id="IPR036884">
    <property type="entry name" value="2Fe-2S-bd_dom_sf"/>
</dbReference>
<evidence type="ECO:0000256" key="1">
    <source>
        <dbReference type="ARBA" id="ARBA00022630"/>
    </source>
</evidence>
<keyword evidence="2" id="KW-0479">Metal-binding</keyword>
<keyword evidence="1" id="KW-0285">Flavoprotein</keyword>
<dbReference type="RefSeq" id="WP_236097708.1">
    <property type="nucleotide sequence ID" value="NZ_JAKGUD010000001.1"/>
</dbReference>
<dbReference type="Pfam" id="PF00111">
    <property type="entry name" value="Fer2"/>
    <property type="match status" value="1"/>
</dbReference>
<dbReference type="Pfam" id="PF00941">
    <property type="entry name" value="FAD_binding_5"/>
    <property type="match status" value="1"/>
</dbReference>
<dbReference type="InterPro" id="IPR016167">
    <property type="entry name" value="FAD-bd_PCMH_sub1"/>
</dbReference>
<proteinExistence type="predicted"/>
<evidence type="ECO:0000256" key="2">
    <source>
        <dbReference type="ARBA" id="ARBA00022723"/>
    </source>
</evidence>
<dbReference type="InterPro" id="IPR012675">
    <property type="entry name" value="Beta-grasp_dom_sf"/>
</dbReference>
<dbReference type="InterPro" id="IPR016166">
    <property type="entry name" value="FAD-bd_PCMH"/>
</dbReference>
<name>A0ABS9ENH6_9BACT</name>
<comment type="caution">
    <text evidence="8">The sequence shown here is derived from an EMBL/GenBank/DDBJ whole genome shotgun (WGS) entry which is preliminary data.</text>
</comment>
<dbReference type="Pfam" id="PF03450">
    <property type="entry name" value="CO_deh_flav_C"/>
    <property type="match status" value="1"/>
</dbReference>
<keyword evidence="3" id="KW-0274">FAD</keyword>
<dbReference type="SUPFAM" id="SSF56176">
    <property type="entry name" value="FAD-binding/transporter-associated domain-like"/>
    <property type="match status" value="1"/>
</dbReference>
<dbReference type="SUPFAM" id="SSF55447">
    <property type="entry name" value="CO dehydrogenase flavoprotein C-terminal domain-like"/>
    <property type="match status" value="1"/>
</dbReference>
<dbReference type="Gene3D" id="3.10.20.30">
    <property type="match status" value="1"/>
</dbReference>
<dbReference type="PROSITE" id="PS51387">
    <property type="entry name" value="FAD_PCMH"/>
    <property type="match status" value="1"/>
</dbReference>
<dbReference type="InterPro" id="IPR036683">
    <property type="entry name" value="CO_DH_flav_C_dom_sf"/>
</dbReference>
<dbReference type="InterPro" id="IPR036318">
    <property type="entry name" value="FAD-bd_PCMH-like_sf"/>
</dbReference>
<keyword evidence="5" id="KW-0408">Iron</keyword>
<dbReference type="Gene3D" id="1.10.150.120">
    <property type="entry name" value="[2Fe-2S]-binding domain"/>
    <property type="match status" value="1"/>
</dbReference>
<dbReference type="SUPFAM" id="SSF54292">
    <property type="entry name" value="2Fe-2S ferredoxin-like"/>
    <property type="match status" value="1"/>
</dbReference>
<dbReference type="CDD" id="cd00207">
    <property type="entry name" value="fer2"/>
    <property type="match status" value="1"/>
</dbReference>
<keyword evidence="9" id="KW-1185">Reference proteome</keyword>
<reference evidence="8 9" key="1">
    <citation type="submission" date="2022-01" db="EMBL/GenBank/DDBJ databases">
        <title>Dethiosulfovibrio faecalis sp. nov., a novel proteolytic, non-sulfur-reducing bacterium isolated from a marine aquaculture solid waste bioreactor.</title>
        <authorList>
            <person name="Grabowski S."/>
            <person name="Apolinario E."/>
            <person name="Schneider N."/>
            <person name="Marshall C.W."/>
            <person name="Sowers K.R."/>
        </authorList>
    </citation>
    <scope>NUCLEOTIDE SEQUENCE [LARGE SCALE GENOMIC DNA]</scope>
    <source>
        <strain evidence="8 9">DSM 12537</strain>
    </source>
</reference>
<dbReference type="InterPro" id="IPR001041">
    <property type="entry name" value="2Fe-2S_ferredoxin-type"/>
</dbReference>
<accession>A0ABS9ENH6</accession>
<dbReference type="PANTHER" id="PTHR45444:SF3">
    <property type="entry name" value="XANTHINE DEHYDROGENASE"/>
    <property type="match status" value="1"/>
</dbReference>
<feature type="domain" description="FAD-binding PCMH-type" evidence="7">
    <location>
        <begin position="174"/>
        <end position="349"/>
    </location>
</feature>
<dbReference type="SMART" id="SM01092">
    <property type="entry name" value="CO_deh_flav_C"/>
    <property type="match status" value="1"/>
</dbReference>
<dbReference type="InterPro" id="IPR016208">
    <property type="entry name" value="Ald_Oxase/xanthine_DH-like"/>
</dbReference>
<evidence type="ECO:0000256" key="4">
    <source>
        <dbReference type="ARBA" id="ARBA00023002"/>
    </source>
</evidence>
<dbReference type="Pfam" id="PF01799">
    <property type="entry name" value="Fer2_2"/>
    <property type="match status" value="1"/>
</dbReference>
<dbReference type="Proteomes" id="UP001200430">
    <property type="component" value="Unassembled WGS sequence"/>
</dbReference>
<dbReference type="InterPro" id="IPR002346">
    <property type="entry name" value="Mopterin_DH_FAD-bd"/>
</dbReference>
<dbReference type="InterPro" id="IPR016169">
    <property type="entry name" value="FAD-bd_PCMH_sub2"/>
</dbReference>
<dbReference type="Gene3D" id="3.30.465.10">
    <property type="match status" value="1"/>
</dbReference>
<gene>
    <name evidence="8" type="ORF">L2W38_00830</name>
</gene>